<evidence type="ECO:0000313" key="1">
    <source>
        <dbReference type="EMBL" id="MBG6099807.1"/>
    </source>
</evidence>
<gene>
    <name evidence="1" type="ORF">IW249_000221</name>
</gene>
<name>A0ABS0JVF9_9ACTN</name>
<reference evidence="1 2" key="1">
    <citation type="submission" date="2020-11" db="EMBL/GenBank/DDBJ databases">
        <title>Sequencing the genomes of 1000 actinobacteria strains.</title>
        <authorList>
            <person name="Klenk H.-P."/>
        </authorList>
    </citation>
    <scope>NUCLEOTIDE SEQUENCE [LARGE SCALE GENOMIC DNA]</scope>
    <source>
        <strain evidence="1 2">DSM 101695</strain>
    </source>
</reference>
<comment type="caution">
    <text evidence="1">The sequence shown here is derived from an EMBL/GenBank/DDBJ whole genome shotgun (WGS) entry which is preliminary data.</text>
</comment>
<proteinExistence type="predicted"/>
<dbReference type="EMBL" id="JADOTY010000001">
    <property type="protein sequence ID" value="MBG6099807.1"/>
    <property type="molecule type" value="Genomic_DNA"/>
</dbReference>
<evidence type="ECO:0000313" key="2">
    <source>
        <dbReference type="Proteomes" id="UP000631791"/>
    </source>
</evidence>
<keyword evidence="2" id="KW-1185">Reference proteome</keyword>
<dbReference type="Proteomes" id="UP000631791">
    <property type="component" value="Unassembled WGS sequence"/>
</dbReference>
<protein>
    <submittedName>
        <fullName evidence="1">Uncharacterized protein</fullName>
    </submittedName>
</protein>
<sequence>MTPTRDYDDEPMTDDELQDAAMHIADQFSDHDRRFLALMSPQDRAGHERALWMLYHWNVDHSAHDPDHALAPSGKIQAVPAHTPQLTFVR</sequence>
<accession>A0ABS0JVF9</accession>
<dbReference type="RefSeq" id="WP_196919061.1">
    <property type="nucleotide sequence ID" value="NZ_JADOTY010000001.1"/>
</dbReference>
<organism evidence="1 2">
    <name type="scientific">Micromonospora vinacea</name>
    <dbReference type="NCBI Taxonomy" id="709878"/>
    <lineage>
        <taxon>Bacteria</taxon>
        <taxon>Bacillati</taxon>
        <taxon>Actinomycetota</taxon>
        <taxon>Actinomycetes</taxon>
        <taxon>Micromonosporales</taxon>
        <taxon>Micromonosporaceae</taxon>
        <taxon>Micromonospora</taxon>
    </lineage>
</organism>